<feature type="compositionally biased region" description="Basic and acidic residues" evidence="6">
    <location>
        <begin position="209"/>
        <end position="225"/>
    </location>
</feature>
<dbReference type="EMBL" id="SJOL01006476">
    <property type="protein sequence ID" value="TGZ65854.1"/>
    <property type="molecule type" value="Genomic_DNA"/>
</dbReference>
<evidence type="ECO:0000259" key="7">
    <source>
        <dbReference type="PROSITE" id="PS50014"/>
    </source>
</evidence>
<keyword evidence="9" id="KW-1185">Reference proteome</keyword>
<comment type="caution">
    <text evidence="8">The sequence shown here is derived from an EMBL/GenBank/DDBJ whole genome shotgun (WGS) entry which is preliminary data.</text>
</comment>
<dbReference type="InterPro" id="IPR027417">
    <property type="entry name" value="P-loop_NTPase"/>
</dbReference>
<feature type="compositionally biased region" description="Polar residues" evidence="6">
    <location>
        <begin position="128"/>
        <end position="142"/>
    </location>
</feature>
<dbReference type="Pfam" id="PF00439">
    <property type="entry name" value="Bromodomain"/>
    <property type="match status" value="1"/>
</dbReference>
<protein>
    <recommendedName>
        <fullName evidence="7">Bromo domain-containing protein</fullName>
    </recommendedName>
</protein>
<feature type="region of interest" description="Disordered" evidence="6">
    <location>
        <begin position="261"/>
        <end position="345"/>
    </location>
</feature>
<dbReference type="GO" id="GO:0006337">
    <property type="term" value="P:nucleosome disassembly"/>
    <property type="evidence" value="ECO:0007669"/>
    <property type="project" value="TreeGrafter"/>
</dbReference>
<dbReference type="SMART" id="SM00297">
    <property type="entry name" value="BROMO"/>
    <property type="match status" value="1"/>
</dbReference>
<dbReference type="PROSITE" id="PS00674">
    <property type="entry name" value="AAA"/>
    <property type="match status" value="1"/>
</dbReference>
<accession>A0A4V3SET2</accession>
<dbReference type="PRINTS" id="PR00830">
    <property type="entry name" value="ENDOLAPTASE"/>
</dbReference>
<dbReference type="Gene3D" id="3.40.50.300">
    <property type="entry name" value="P-loop containing nucleotide triphosphate hydrolases"/>
    <property type="match status" value="1"/>
</dbReference>
<name>A0A4V3SET2_OPIFE</name>
<dbReference type="GO" id="GO:0042393">
    <property type="term" value="F:histone binding"/>
    <property type="evidence" value="ECO:0007669"/>
    <property type="project" value="TreeGrafter"/>
</dbReference>
<feature type="domain" description="Bromo" evidence="7">
    <location>
        <begin position="1185"/>
        <end position="1255"/>
    </location>
</feature>
<feature type="region of interest" description="Disordered" evidence="6">
    <location>
        <begin position="1401"/>
        <end position="1467"/>
    </location>
</feature>
<evidence type="ECO:0000256" key="1">
    <source>
        <dbReference type="ARBA" id="ARBA00006914"/>
    </source>
</evidence>
<feature type="compositionally biased region" description="Polar residues" evidence="6">
    <location>
        <begin position="1448"/>
        <end position="1467"/>
    </location>
</feature>
<evidence type="ECO:0000256" key="2">
    <source>
        <dbReference type="ARBA" id="ARBA00022741"/>
    </source>
</evidence>
<comment type="similarity">
    <text evidence="1">Belongs to the AAA ATPase family.</text>
</comment>
<dbReference type="GO" id="GO:0005634">
    <property type="term" value="C:nucleus"/>
    <property type="evidence" value="ECO:0007669"/>
    <property type="project" value="TreeGrafter"/>
</dbReference>
<evidence type="ECO:0000256" key="6">
    <source>
        <dbReference type="SAM" id="MobiDB-lite"/>
    </source>
</evidence>
<dbReference type="OrthoDB" id="5421at2759"/>
<feature type="compositionally biased region" description="Basic residues" evidence="6">
    <location>
        <begin position="281"/>
        <end position="296"/>
    </location>
</feature>
<proteinExistence type="inferred from homology"/>
<dbReference type="InterPro" id="IPR041569">
    <property type="entry name" value="AAA_lid_3"/>
</dbReference>
<dbReference type="PROSITE" id="PS50014">
    <property type="entry name" value="BROMODOMAIN_2"/>
    <property type="match status" value="1"/>
</dbReference>
<evidence type="ECO:0000313" key="8">
    <source>
        <dbReference type="EMBL" id="TGZ65854.1"/>
    </source>
</evidence>
<dbReference type="GO" id="GO:0003682">
    <property type="term" value="F:chromatin binding"/>
    <property type="evidence" value="ECO:0007669"/>
    <property type="project" value="TreeGrafter"/>
</dbReference>
<keyword evidence="4 5" id="KW-0103">Bromodomain</keyword>
<dbReference type="InterPro" id="IPR001487">
    <property type="entry name" value="Bromodomain"/>
</dbReference>
<dbReference type="PRINTS" id="PR00503">
    <property type="entry name" value="BROMODOMAIN"/>
</dbReference>
<sequence>MKRSGERPSKRASRNSLNSSQSWDGKLLVGFDEKTGSAENYSPKRLRRRVVAKFPSIDLEPSVSLSRTSHLDLSSFSMSHTSGPIVEVSPSNRPLRNSRRLVHFKANSPKVSPDADHNATNIAMAHVSDNSLSGPHPASTSESELDQPGAQRLRRLRPRVPVRNFNLNVGLHRDRSNLLQSSNETVRQKRGRPRKYPRLDTRSVTSDQEATKEPRNTSAEDHSDDAGMNGDQGNRGPDSDTRRYPVRNRRHTAMYQVEYPQSTHGPARNWLAGTGYEHSGRGRRHRTSSRFYRGLHHCGSSTSSSMDSDSGTSTPERDPTECRLPSSHSSWRRTAPERNSMLGVDEDETRFERRRTKSIMHARSELLPINLRSTDPTIKSTLSDRLLCGTNLADIEPMTMDDSVGFDQVGGHDRHILALKESIVLPLMYPDVFSGFGIDPPRGVLFCGPPGTGKTLLARALANECTRMSSARSVDGTKELRRPIAFFMRKGADCLSKWVGESERQLRLLFDQAYRMRPSIIFFDEIDGLAPVRSSKQDQIHSSIVSTLLSLMDGLDSRAEVVIIGATNRPDAIDPALRRPGRFDREFTFSLPCEAVRRRILEVHTAKWKPAPDPELLSQLAAITNNFSGADLKALVTEACLCCLRRQYPQVYESRVKLALDQKYLKVQRPDWLRALKLVRPSNDRTDVDAASLNLTPVSSALASTKRYPLSLTLADLFSSTLDQLTQLLSYALVPPGSKMLELSDWASIVTNFQVSGSFSNSRLLLTGDVPTCLMSAVWHRLESVQVFTLSPANLVAFPTSIGICPEAAIAQILSAVKQAASNNVAQSQAEDQLVQGVVLYIPQVDLLLRRIPRSAAFCLVDRIEALTQELIAEDFALPFSEHMTGSCEFVRAASERSRRVFVVATLAGPHRTKLHRAPTVGKSPITVQPESLSKLRGPTDVTSPVRRVSQSVTPTVDVNKMCNGVGLVRKSPGGRKFNQVSPMRDKSLHSTRPSPTISVSPMEDPIVFNDSSSCSSASVSDIDNSNGTENVPVLRKNVVGDSKLRCRSPASIGERPATNVPHSHKRRYYYRLLMRLFHQFNSVRIRVPQPSKAAKVTFFTPVLMVMTRCPARPDGSLMIEPDAFNSGGGRPPSPVPVSVEPEDAPNKRIAPVLRPEEILALEREEAQLFRRLRQVLRRVVAHLARHRRFAVFSRPVQTDEAPDYYEVIRNPMDLGSIRDRIDARKYVNVEDFMKDIELIYHNALEYNPANVPRSRDIRARAAEFWDEACLKMEEELYPPDLNERCQAATEAQAMRAATSKHGLVESHPRTTIPKISVTSSTVGRSAVSSNPSIPLTKPLPMPQGGRFSRRLHGQPPILEPSDIQLLQSVRERRGSSATLPSPESKVIREKLGIDEANSKNYQCSGVHTPSPRVSRERSSATPEVHSPMTGTSKAVVESTEPGDLPTGTCQTNGPVASSSPNRTRSPDISVTEVTLDKSDLGPHPDDLNAFLQTVVNGTLGWSAEELIKLHREFSYLLLCGSHRTGILTELERVFESYYQRNVSFCEG</sequence>
<feature type="region of interest" description="Disordered" evidence="6">
    <location>
        <begin position="128"/>
        <end position="158"/>
    </location>
</feature>
<dbReference type="FunFam" id="3.40.50.300:FF:000061">
    <property type="entry name" value="ATPase family, AAA domain-containing 2"/>
    <property type="match status" value="1"/>
</dbReference>
<dbReference type="GO" id="GO:0016887">
    <property type="term" value="F:ATP hydrolysis activity"/>
    <property type="evidence" value="ECO:0007669"/>
    <property type="project" value="InterPro"/>
</dbReference>
<dbReference type="SUPFAM" id="SSF52540">
    <property type="entry name" value="P-loop containing nucleoside triphosphate hydrolases"/>
    <property type="match status" value="1"/>
</dbReference>
<evidence type="ECO:0000256" key="4">
    <source>
        <dbReference type="ARBA" id="ARBA00023117"/>
    </source>
</evidence>
<dbReference type="PANTHER" id="PTHR23069">
    <property type="entry name" value="AAA DOMAIN-CONTAINING"/>
    <property type="match status" value="1"/>
</dbReference>
<feature type="region of interest" description="Disordered" evidence="6">
    <location>
        <begin position="1319"/>
        <end position="1358"/>
    </location>
</feature>
<dbReference type="SMART" id="SM00382">
    <property type="entry name" value="AAA"/>
    <property type="match status" value="1"/>
</dbReference>
<feature type="compositionally biased region" description="Low complexity" evidence="6">
    <location>
        <begin position="299"/>
        <end position="314"/>
    </location>
</feature>
<dbReference type="PANTHER" id="PTHR23069:SF0">
    <property type="entry name" value="TAT-BINDING HOMOLOG 7"/>
    <property type="match status" value="1"/>
</dbReference>
<organism evidence="8 9">
    <name type="scientific">Opisthorchis felineus</name>
    <dbReference type="NCBI Taxonomy" id="147828"/>
    <lineage>
        <taxon>Eukaryota</taxon>
        <taxon>Metazoa</taxon>
        <taxon>Spiralia</taxon>
        <taxon>Lophotrochozoa</taxon>
        <taxon>Platyhelminthes</taxon>
        <taxon>Trematoda</taxon>
        <taxon>Digenea</taxon>
        <taxon>Opisthorchiida</taxon>
        <taxon>Opisthorchiata</taxon>
        <taxon>Opisthorchiidae</taxon>
        <taxon>Opisthorchis</taxon>
    </lineage>
</organism>
<dbReference type="Gene3D" id="1.10.8.60">
    <property type="match status" value="1"/>
</dbReference>
<keyword evidence="2" id="KW-0547">Nucleotide-binding</keyword>
<evidence type="ECO:0000313" key="9">
    <source>
        <dbReference type="Proteomes" id="UP000308267"/>
    </source>
</evidence>
<dbReference type="InterPro" id="IPR003593">
    <property type="entry name" value="AAA+_ATPase"/>
</dbReference>
<feature type="region of interest" description="Disordered" evidence="6">
    <location>
        <begin position="174"/>
        <end position="245"/>
    </location>
</feature>
<dbReference type="InterPro" id="IPR003960">
    <property type="entry name" value="ATPase_AAA_CS"/>
</dbReference>
<dbReference type="Proteomes" id="UP000308267">
    <property type="component" value="Unassembled WGS sequence"/>
</dbReference>
<feature type="compositionally biased region" description="Polar residues" evidence="6">
    <location>
        <begin position="1319"/>
        <end position="1334"/>
    </location>
</feature>
<dbReference type="InterPro" id="IPR018359">
    <property type="entry name" value="Bromodomain_CS"/>
</dbReference>
<dbReference type="GO" id="GO:0045815">
    <property type="term" value="P:transcription initiation-coupled chromatin remodeling"/>
    <property type="evidence" value="ECO:0007669"/>
    <property type="project" value="TreeGrafter"/>
</dbReference>
<dbReference type="GO" id="GO:0006334">
    <property type="term" value="P:nucleosome assembly"/>
    <property type="evidence" value="ECO:0007669"/>
    <property type="project" value="TreeGrafter"/>
</dbReference>
<dbReference type="InterPro" id="IPR036427">
    <property type="entry name" value="Bromodomain-like_sf"/>
</dbReference>
<dbReference type="STRING" id="147828.A0A4V3SET2"/>
<dbReference type="InterPro" id="IPR045199">
    <property type="entry name" value="ATAD2-like"/>
</dbReference>
<dbReference type="PROSITE" id="PS00633">
    <property type="entry name" value="BROMODOMAIN_1"/>
    <property type="match status" value="1"/>
</dbReference>
<evidence type="ECO:0000256" key="3">
    <source>
        <dbReference type="ARBA" id="ARBA00022840"/>
    </source>
</evidence>
<keyword evidence="3" id="KW-0067">ATP-binding</keyword>
<dbReference type="Pfam" id="PF17862">
    <property type="entry name" value="AAA_lid_3"/>
    <property type="match status" value="1"/>
</dbReference>
<dbReference type="GO" id="GO:0005524">
    <property type="term" value="F:ATP binding"/>
    <property type="evidence" value="ECO:0007669"/>
    <property type="project" value="UniProtKB-KW"/>
</dbReference>
<gene>
    <name evidence="8" type="ORF">CRM22_005681</name>
</gene>
<dbReference type="InterPro" id="IPR003959">
    <property type="entry name" value="ATPase_AAA_core"/>
</dbReference>
<feature type="region of interest" description="Disordered" evidence="6">
    <location>
        <begin position="970"/>
        <end position="1002"/>
    </location>
</feature>
<evidence type="ECO:0000256" key="5">
    <source>
        <dbReference type="PROSITE-ProRule" id="PRU00035"/>
    </source>
</evidence>
<feature type="compositionally biased region" description="Polar residues" evidence="6">
    <location>
        <begin position="991"/>
        <end position="1000"/>
    </location>
</feature>
<dbReference type="Gene3D" id="1.20.920.10">
    <property type="entry name" value="Bromodomain-like"/>
    <property type="match status" value="1"/>
</dbReference>
<feature type="region of interest" description="Disordered" evidence="6">
    <location>
        <begin position="1"/>
        <end position="22"/>
    </location>
</feature>
<dbReference type="Pfam" id="PF00004">
    <property type="entry name" value="AAA"/>
    <property type="match status" value="1"/>
</dbReference>
<dbReference type="SUPFAM" id="SSF47370">
    <property type="entry name" value="Bromodomain"/>
    <property type="match status" value="1"/>
</dbReference>
<reference evidence="8 9" key="1">
    <citation type="journal article" date="2019" name="BMC Genomics">
        <title>New insights from Opisthorchis felineus genome: update on genomics of the epidemiologically important liver flukes.</title>
        <authorList>
            <person name="Ershov N.I."/>
            <person name="Mordvinov V.A."/>
            <person name="Prokhortchouk E.B."/>
            <person name="Pakharukova M.Y."/>
            <person name="Gunbin K.V."/>
            <person name="Ustyantsev K."/>
            <person name="Genaev M.A."/>
            <person name="Blinov A.G."/>
            <person name="Mazur A."/>
            <person name="Boulygina E."/>
            <person name="Tsygankova S."/>
            <person name="Khrameeva E."/>
            <person name="Chekanov N."/>
            <person name="Fan G."/>
            <person name="Xiao A."/>
            <person name="Zhang H."/>
            <person name="Xu X."/>
            <person name="Yang H."/>
            <person name="Solovyev V."/>
            <person name="Lee S.M."/>
            <person name="Liu X."/>
            <person name="Afonnikov D.A."/>
            <person name="Skryabin K.G."/>
        </authorList>
    </citation>
    <scope>NUCLEOTIDE SEQUENCE [LARGE SCALE GENOMIC DNA]</scope>
    <source>
        <strain evidence="8">AK-0245</strain>
        <tissue evidence="8">Whole organism</tissue>
    </source>
</reference>